<dbReference type="OrthoDB" id="311870at2759"/>
<dbReference type="InParanoid" id="A0DWW1"/>
<evidence type="ECO:0000256" key="1">
    <source>
        <dbReference type="PROSITE-ProRule" id="PRU00339"/>
    </source>
</evidence>
<dbReference type="SUPFAM" id="SSF48452">
    <property type="entry name" value="TPR-like"/>
    <property type="match status" value="2"/>
</dbReference>
<keyword evidence="1" id="KW-0802">TPR repeat</keyword>
<evidence type="ECO:0008006" key="4">
    <source>
        <dbReference type="Google" id="ProtNLM"/>
    </source>
</evidence>
<name>A0DWW1_PARTE</name>
<feature type="repeat" description="TPR" evidence="1">
    <location>
        <begin position="280"/>
        <end position="313"/>
    </location>
</feature>
<proteinExistence type="predicted"/>
<dbReference type="PANTHER" id="PTHR45153:SF1">
    <property type="entry name" value="TETRATRICOPEPTIDE REPEAT PROTEIN 16"/>
    <property type="match status" value="1"/>
</dbReference>
<dbReference type="GeneID" id="5040710"/>
<dbReference type="PANTHER" id="PTHR45153">
    <property type="entry name" value="TETRATRICOPEPTIDE REPEAT PROTEIN 16"/>
    <property type="match status" value="1"/>
</dbReference>
<dbReference type="AlphaFoldDB" id="A0DWW1"/>
<reference evidence="2 3" key="1">
    <citation type="journal article" date="2006" name="Nature">
        <title>Global trends of whole-genome duplications revealed by the ciliate Paramecium tetraurelia.</title>
        <authorList>
            <consortium name="Genoscope"/>
            <person name="Aury J.-M."/>
            <person name="Jaillon O."/>
            <person name="Duret L."/>
            <person name="Noel B."/>
            <person name="Jubin C."/>
            <person name="Porcel B.M."/>
            <person name="Segurens B."/>
            <person name="Daubin V."/>
            <person name="Anthouard V."/>
            <person name="Aiach N."/>
            <person name="Arnaiz O."/>
            <person name="Billaut A."/>
            <person name="Beisson J."/>
            <person name="Blanc I."/>
            <person name="Bouhouche K."/>
            <person name="Camara F."/>
            <person name="Duharcourt S."/>
            <person name="Guigo R."/>
            <person name="Gogendeau D."/>
            <person name="Katinka M."/>
            <person name="Keller A.-M."/>
            <person name="Kissmehl R."/>
            <person name="Klotz C."/>
            <person name="Koll F."/>
            <person name="Le Moue A."/>
            <person name="Lepere C."/>
            <person name="Malinsky S."/>
            <person name="Nowacki M."/>
            <person name="Nowak J.K."/>
            <person name="Plattner H."/>
            <person name="Poulain J."/>
            <person name="Ruiz F."/>
            <person name="Serrano V."/>
            <person name="Zagulski M."/>
            <person name="Dessen P."/>
            <person name="Betermier M."/>
            <person name="Weissenbach J."/>
            <person name="Scarpelli C."/>
            <person name="Schachter V."/>
            <person name="Sperling L."/>
            <person name="Meyer E."/>
            <person name="Cohen J."/>
            <person name="Wincker P."/>
        </authorList>
    </citation>
    <scope>NUCLEOTIDE SEQUENCE [LARGE SCALE GENOMIC DNA]</scope>
    <source>
        <strain evidence="2 3">Stock d4-2</strain>
    </source>
</reference>
<sequence length="435" mass="50751">MKKILQEKIDKHLQNAKQLVKTDVHEAIKEYYKILFLNKSIYDWQLDHLQSYQDLAQLYVKIGDYSPAIACLQYSYSVKQDILVEDELQSLILLKGQSLLEQGDVTNFLEGTEFEQFGYLIDFTVPSLQKAYSYLLTNYLNYTLQEVQKVIANDPLNINALLLRGKLYWAQAKIAQGNSDYWKVYSMNPELQEIKEFILYITPKIQKLTNDAKLYLVQRDNERCKLNVDKGLELDPNNVDLLLLNAYLCRINIKYDVSLNLLKKAFDQQPTNEDIKKQLAITYNEMAQVMFEKGNYEDALTLLNEALTFKPQDWGILVNRGDAFKYLGRLKESICDYNKAYEIEKNETVAQRLAIIHHSFGVEFFNKKQYQLAFESFDKAIKLANSVDILFKRGKCLLYLQNPQMALKDFEKVIQMDPNHYEASTLVRQMTSSTR</sequence>
<accession>A0DWW1</accession>
<gene>
    <name evidence="2" type="ORF">GSPATT00021171001</name>
</gene>
<dbReference type="InterPro" id="IPR019734">
    <property type="entry name" value="TPR_rpt"/>
</dbReference>
<dbReference type="SMART" id="SM00028">
    <property type="entry name" value="TPR"/>
    <property type="match status" value="7"/>
</dbReference>
<dbReference type="PROSITE" id="PS50005">
    <property type="entry name" value="TPR"/>
    <property type="match status" value="2"/>
</dbReference>
<feature type="repeat" description="TPR" evidence="1">
    <location>
        <begin position="387"/>
        <end position="420"/>
    </location>
</feature>
<organism evidence="2 3">
    <name type="scientific">Paramecium tetraurelia</name>
    <dbReference type="NCBI Taxonomy" id="5888"/>
    <lineage>
        <taxon>Eukaryota</taxon>
        <taxon>Sar</taxon>
        <taxon>Alveolata</taxon>
        <taxon>Ciliophora</taxon>
        <taxon>Intramacronucleata</taxon>
        <taxon>Oligohymenophorea</taxon>
        <taxon>Peniculida</taxon>
        <taxon>Parameciidae</taxon>
        <taxon>Paramecium</taxon>
    </lineage>
</organism>
<dbReference type="eggNOG" id="KOG1124">
    <property type="taxonomic scope" value="Eukaryota"/>
</dbReference>
<dbReference type="Pfam" id="PF13432">
    <property type="entry name" value="TPR_16"/>
    <property type="match status" value="1"/>
</dbReference>
<dbReference type="HOGENOM" id="CLU_039001_0_0_1"/>
<dbReference type="InterPro" id="IPR011990">
    <property type="entry name" value="TPR-like_helical_dom_sf"/>
</dbReference>
<dbReference type="STRING" id="5888.A0DWW1"/>
<dbReference type="KEGG" id="ptm:GSPATT00021171001"/>
<dbReference type="Pfam" id="PF00515">
    <property type="entry name" value="TPR_1"/>
    <property type="match status" value="1"/>
</dbReference>
<dbReference type="OMA" id="ITYNEMA"/>
<dbReference type="PROSITE" id="PS50293">
    <property type="entry name" value="TPR_REGION"/>
    <property type="match status" value="1"/>
</dbReference>
<evidence type="ECO:0000313" key="3">
    <source>
        <dbReference type="Proteomes" id="UP000000600"/>
    </source>
</evidence>
<dbReference type="Proteomes" id="UP000000600">
    <property type="component" value="Unassembled WGS sequence"/>
</dbReference>
<dbReference type="Pfam" id="PF13181">
    <property type="entry name" value="TPR_8"/>
    <property type="match status" value="1"/>
</dbReference>
<dbReference type="EMBL" id="CT868618">
    <property type="protein sequence ID" value="CAK87528.1"/>
    <property type="molecule type" value="Genomic_DNA"/>
</dbReference>
<evidence type="ECO:0000313" key="2">
    <source>
        <dbReference type="EMBL" id="CAK87528.1"/>
    </source>
</evidence>
<dbReference type="Gene3D" id="1.25.40.10">
    <property type="entry name" value="Tetratricopeptide repeat domain"/>
    <property type="match status" value="4"/>
</dbReference>
<dbReference type="RefSeq" id="XP_001454925.1">
    <property type="nucleotide sequence ID" value="XM_001454888.1"/>
</dbReference>
<keyword evidence="3" id="KW-1185">Reference proteome</keyword>
<protein>
    <recommendedName>
        <fullName evidence="4">Tetratricopeptide repeat protein</fullName>
    </recommendedName>
</protein>